<evidence type="ECO:0000259" key="8">
    <source>
        <dbReference type="Pfam" id="PF02878"/>
    </source>
</evidence>
<feature type="domain" description="Alpha-D-phosphohexomutase alpha/beta/alpha" evidence="9">
    <location>
        <begin position="161"/>
        <end position="259"/>
    </location>
</feature>
<dbReference type="NCBIfam" id="NF007088">
    <property type="entry name" value="PRK09542.1"/>
    <property type="match status" value="1"/>
</dbReference>
<evidence type="ECO:0000313" key="12">
    <source>
        <dbReference type="Proteomes" id="UP001316184"/>
    </source>
</evidence>
<dbReference type="InterPro" id="IPR005844">
    <property type="entry name" value="A-D-PHexomutase_a/b/a-I"/>
</dbReference>
<dbReference type="PRINTS" id="PR00509">
    <property type="entry name" value="PGMPMM"/>
</dbReference>
<keyword evidence="12" id="KW-1185">Reference proteome</keyword>
<keyword evidence="3" id="KW-0597">Phosphoprotein</keyword>
<dbReference type="RefSeq" id="WP_232398398.1">
    <property type="nucleotide sequence ID" value="NZ_CP102173.1"/>
</dbReference>
<comment type="cofactor">
    <cofactor evidence="1">
        <name>Mg(2+)</name>
        <dbReference type="ChEBI" id="CHEBI:18420"/>
    </cofactor>
</comment>
<dbReference type="InterPro" id="IPR005845">
    <property type="entry name" value="A-D-PHexomutase_a/b/a-II"/>
</dbReference>
<evidence type="ECO:0000259" key="9">
    <source>
        <dbReference type="Pfam" id="PF02879"/>
    </source>
</evidence>
<evidence type="ECO:0000256" key="6">
    <source>
        <dbReference type="ARBA" id="ARBA00023235"/>
    </source>
</evidence>
<gene>
    <name evidence="11" type="ORF">NQV15_04430</name>
</gene>
<keyword evidence="4" id="KW-0479">Metal-binding</keyword>
<dbReference type="Pfam" id="PF02880">
    <property type="entry name" value="PGM_PMM_III"/>
    <property type="match status" value="1"/>
</dbReference>
<dbReference type="InterPro" id="IPR005841">
    <property type="entry name" value="Alpha-D-phosphohexomutase_SF"/>
</dbReference>
<reference evidence="11 12" key="1">
    <citation type="submission" date="2022-08" db="EMBL/GenBank/DDBJ databases">
        <title>novel species in genus Aeromicrobium.</title>
        <authorList>
            <person name="Ye L."/>
        </authorList>
    </citation>
    <scope>NUCLEOTIDE SEQUENCE [LARGE SCALE GENOMIC DNA]</scope>
    <source>
        <strain evidence="12">zg-Y1379</strain>
    </source>
</reference>
<evidence type="ECO:0000256" key="4">
    <source>
        <dbReference type="ARBA" id="ARBA00022723"/>
    </source>
</evidence>
<organism evidence="11 12">
    <name type="scientific">Aeromicrobium wangtongii</name>
    <dbReference type="NCBI Taxonomy" id="2969247"/>
    <lineage>
        <taxon>Bacteria</taxon>
        <taxon>Bacillati</taxon>
        <taxon>Actinomycetota</taxon>
        <taxon>Actinomycetes</taxon>
        <taxon>Propionibacteriales</taxon>
        <taxon>Nocardioidaceae</taxon>
        <taxon>Aeromicrobium</taxon>
    </lineage>
</organism>
<keyword evidence="5" id="KW-0460">Magnesium</keyword>
<proteinExistence type="inferred from homology"/>
<evidence type="ECO:0000256" key="3">
    <source>
        <dbReference type="ARBA" id="ARBA00022553"/>
    </source>
</evidence>
<keyword evidence="6" id="KW-0413">Isomerase</keyword>
<dbReference type="PANTHER" id="PTHR43771">
    <property type="entry name" value="PHOSPHOMANNOMUTASE"/>
    <property type="match status" value="1"/>
</dbReference>
<evidence type="ECO:0000259" key="10">
    <source>
        <dbReference type="Pfam" id="PF02880"/>
    </source>
</evidence>
<feature type="domain" description="Alpha-D-phosphohexomutase C-terminal" evidence="7">
    <location>
        <begin position="378"/>
        <end position="448"/>
    </location>
</feature>
<dbReference type="Gene3D" id="3.30.310.50">
    <property type="entry name" value="Alpha-D-phosphohexomutase, C-terminal domain"/>
    <property type="match status" value="1"/>
</dbReference>
<evidence type="ECO:0000256" key="5">
    <source>
        <dbReference type="ARBA" id="ARBA00022842"/>
    </source>
</evidence>
<evidence type="ECO:0000259" key="7">
    <source>
        <dbReference type="Pfam" id="PF00408"/>
    </source>
</evidence>
<protein>
    <submittedName>
        <fullName evidence="11">Phosphomannomutase/phosphoglucomutase</fullName>
    </submittedName>
</protein>
<dbReference type="InterPro" id="IPR005843">
    <property type="entry name" value="A-D-PHexomutase_C"/>
</dbReference>
<dbReference type="SUPFAM" id="SSF53738">
    <property type="entry name" value="Phosphoglucomutase, first 3 domains"/>
    <property type="match status" value="3"/>
</dbReference>
<dbReference type="EMBL" id="CP102173">
    <property type="protein sequence ID" value="UUP14565.1"/>
    <property type="molecule type" value="Genomic_DNA"/>
</dbReference>
<dbReference type="Proteomes" id="UP001316184">
    <property type="component" value="Chromosome"/>
</dbReference>
<evidence type="ECO:0000256" key="2">
    <source>
        <dbReference type="ARBA" id="ARBA00010231"/>
    </source>
</evidence>
<dbReference type="Pfam" id="PF02879">
    <property type="entry name" value="PGM_PMM_II"/>
    <property type="match status" value="1"/>
</dbReference>
<feature type="domain" description="Alpha-D-phosphohexomutase alpha/beta/alpha" evidence="8">
    <location>
        <begin position="9"/>
        <end position="134"/>
    </location>
</feature>
<feature type="domain" description="Alpha-D-phosphohexomutase alpha/beta/alpha" evidence="10">
    <location>
        <begin position="265"/>
        <end position="373"/>
    </location>
</feature>
<comment type="similarity">
    <text evidence="2">Belongs to the phosphohexose mutase family.</text>
</comment>
<accession>A0ABY5M8W1</accession>
<dbReference type="SUPFAM" id="SSF55957">
    <property type="entry name" value="Phosphoglucomutase, C-terminal domain"/>
    <property type="match status" value="1"/>
</dbReference>
<dbReference type="Gene3D" id="3.40.120.10">
    <property type="entry name" value="Alpha-D-Glucose-1,6-Bisphosphate, subunit A, domain 3"/>
    <property type="match status" value="3"/>
</dbReference>
<dbReference type="PANTHER" id="PTHR43771:SF1">
    <property type="entry name" value="PHOSPHOMANNOMUTASE"/>
    <property type="match status" value="1"/>
</dbReference>
<dbReference type="InterPro" id="IPR016055">
    <property type="entry name" value="A-D-PHexomutase_a/b/a-I/II/III"/>
</dbReference>
<dbReference type="Pfam" id="PF02878">
    <property type="entry name" value="PGM_PMM_I"/>
    <property type="match status" value="1"/>
</dbReference>
<dbReference type="Pfam" id="PF00408">
    <property type="entry name" value="PGM_PMM_IV"/>
    <property type="match status" value="1"/>
</dbReference>
<sequence>MIDPRLEKVVKAYDVRGLSPAELDADLTRALGEAFAIETGIDQGRGAAVIGHDMRDTSPLLVRAFADGVRAQGGNVIGIGLASTDLLYFASGDFDLPGAMITASHNPAQYNGIKLCRAGAKPIGYDSGLRAIAEKATELLGRSELPEPTGTYEERDALTRYAEYLHQIVPIPAGRRLKVVADAGNGMAGHTVPSVFASLDVELTPMYFELDGTFPNHDANPLDHSTLVDLQAKVRETGADIGLAFDGDADRCFVIDERGEVVSPSAITALIAHRALLTTPGATILHNVITSKAVPEIITENGGTAVRTPVGHSLIKAEMARTGAVFGGEHSGHFYFKDFFLADSGMIAALHVMAALAETDGTVSELMAQYERYVASGEINSTVADGPAILAELTKTYGDHDQDTMDGLTVTADSWWFNVRASNTEPLLRLNVEGDDEATMAAVRDDVLAVIRR</sequence>
<evidence type="ECO:0000256" key="1">
    <source>
        <dbReference type="ARBA" id="ARBA00001946"/>
    </source>
</evidence>
<name>A0ABY5M8W1_9ACTN</name>
<dbReference type="InterPro" id="IPR005846">
    <property type="entry name" value="A-D-PHexomutase_a/b/a-III"/>
</dbReference>
<dbReference type="CDD" id="cd03089">
    <property type="entry name" value="PMM_PGM"/>
    <property type="match status" value="1"/>
</dbReference>
<evidence type="ECO:0000313" key="11">
    <source>
        <dbReference type="EMBL" id="UUP14565.1"/>
    </source>
</evidence>
<dbReference type="InterPro" id="IPR036900">
    <property type="entry name" value="A-D-PHexomutase_C_sf"/>
</dbReference>